<dbReference type="NCBIfam" id="NF004724">
    <property type="entry name" value="PRK06069.1"/>
    <property type="match status" value="1"/>
</dbReference>
<evidence type="ECO:0000256" key="3">
    <source>
        <dbReference type="ARBA" id="ARBA00008040"/>
    </source>
</evidence>
<keyword evidence="8" id="KW-0249">Electron transport</keyword>
<dbReference type="KEGG" id="pcl:Pcal_1388"/>
<dbReference type="Gene3D" id="3.50.50.60">
    <property type="entry name" value="FAD/NAD(P)-binding domain"/>
    <property type="match status" value="1"/>
</dbReference>
<dbReference type="InterPro" id="IPR037099">
    <property type="entry name" value="Fum_R/Succ_DH_flav-like_C_sf"/>
</dbReference>
<evidence type="ECO:0000256" key="1">
    <source>
        <dbReference type="ARBA" id="ARBA00001974"/>
    </source>
</evidence>
<keyword evidence="6" id="KW-0285">Flavoprotein</keyword>
<dbReference type="InterPro" id="IPR036188">
    <property type="entry name" value="FAD/NAD-bd_sf"/>
</dbReference>
<dbReference type="Gene3D" id="1.20.58.100">
    <property type="entry name" value="Fumarate reductase/succinate dehydrogenase flavoprotein-like, C-terminal domain"/>
    <property type="match status" value="1"/>
</dbReference>
<keyword evidence="10" id="KW-0472">Membrane</keyword>
<dbReference type="Pfam" id="PF02910">
    <property type="entry name" value="Succ_DH_flav_C"/>
    <property type="match status" value="1"/>
</dbReference>
<sequence length="580" mass="63349">MEVLSCDVVVVGSGLAGLRAAVAAAAASEKLSICVVTKVAGPRSHTISAEGGMAAVVHPEKTGDTPHLHAYDTVKGGDFLVDQDAAMLLAQEAPSEALFLYKIGVPWNKDSDGTFSLRLFGGMSKPRTLFVKDKTGFYILTALYKHAKSFSNIAFYEEHLVTKLVVKHNVFYGVTALDMRRGEFKFFKAKAGVIATGGGGRMFKLTTMGYLNTGEVYGFALREGIALKDMEFVQWHPTALVPSGILISEAARAEGAYLVNKYGERFMRRYAPQKMELAPRDVIARAIAMECMSGRGFTWRDGTCYVGLDVRHLDPARVKERLPLLLELSKTYAGVDPFTELIPVAPAVHYFMGGIHTDLYGRVLTVSGEWVRGLWAAGEAAAVSVHGANRLGSNSLAECAVWGRLAGEQAAEYAKGRGEGEADGAVKALVEREENRVFYKLGRKEVGGTSAAAIRSALQNAMHKGAGIIREESALAQALSEVAKLISAFKEVNLHDTGRIYNMELREMVELDGMLLAAHAVLLGAYFRRESRGAHYRVDHPQRDDKTWLKHTLVHKVGEGFGVYYAPVKVDKWPPEVRAY</sequence>
<dbReference type="GO" id="GO:0008177">
    <property type="term" value="F:succinate dehydrogenase (quinone) activity"/>
    <property type="evidence" value="ECO:0007669"/>
    <property type="project" value="UniProtKB-EC"/>
</dbReference>
<dbReference type="HOGENOM" id="CLU_014312_6_2_2"/>
<evidence type="ECO:0000256" key="10">
    <source>
        <dbReference type="ARBA" id="ARBA00023136"/>
    </source>
</evidence>
<evidence type="ECO:0000259" key="12">
    <source>
        <dbReference type="Pfam" id="PF00890"/>
    </source>
</evidence>
<proteinExistence type="inferred from homology"/>
<evidence type="ECO:0000256" key="6">
    <source>
        <dbReference type="ARBA" id="ARBA00022630"/>
    </source>
</evidence>
<dbReference type="Gene3D" id="3.90.700.10">
    <property type="entry name" value="Succinate dehydrogenase/fumarate reductase flavoprotein, catalytic domain"/>
    <property type="match status" value="1"/>
</dbReference>
<dbReference type="AlphaFoldDB" id="A3MVZ1"/>
<gene>
    <name evidence="14" type="ordered locus">Pcal_1388</name>
</gene>
<dbReference type="InterPro" id="IPR030664">
    <property type="entry name" value="SdhA/FrdA/AprA"/>
</dbReference>
<dbReference type="PIRSF" id="PIRSF000171">
    <property type="entry name" value="SDHA_APRA_LASPO"/>
    <property type="match status" value="1"/>
</dbReference>
<dbReference type="SUPFAM" id="SSF51905">
    <property type="entry name" value="FAD/NAD(P)-binding domain"/>
    <property type="match status" value="1"/>
</dbReference>
<dbReference type="InterPro" id="IPR003952">
    <property type="entry name" value="FRD_SDH_FAD_BS"/>
</dbReference>
<keyword evidence="5" id="KW-0813">Transport</keyword>
<reference evidence="14" key="1">
    <citation type="submission" date="2007-02" db="EMBL/GenBank/DDBJ databases">
        <title>Complete sequence of Pyrobaculum calidifontis JCM 11548.</title>
        <authorList>
            <consortium name="US DOE Joint Genome Institute"/>
            <person name="Copeland A."/>
            <person name="Lucas S."/>
            <person name="Lapidus A."/>
            <person name="Barry K."/>
            <person name="Glavina del Rio T."/>
            <person name="Dalin E."/>
            <person name="Tice H."/>
            <person name="Pitluck S."/>
            <person name="Chain P."/>
            <person name="Malfatti S."/>
            <person name="Shin M."/>
            <person name="Vergez L."/>
            <person name="Schmutz J."/>
            <person name="Larimer F."/>
            <person name="Land M."/>
            <person name="Hauser L."/>
            <person name="Kyrpides N."/>
            <person name="Mikhailova N."/>
            <person name="Cozen A.E."/>
            <person name="Fitz-Gibbon S.T."/>
            <person name="House C.H."/>
            <person name="Saltikov C."/>
            <person name="Lowe T.M."/>
            <person name="Richardson P."/>
        </authorList>
    </citation>
    <scope>NUCLEOTIDE SEQUENCE [LARGE SCALE GENOMIC DNA]</scope>
    <source>
        <strain evidence="14">JCM 11548</strain>
    </source>
</reference>
<comment type="cofactor">
    <cofactor evidence="1">
        <name>FAD</name>
        <dbReference type="ChEBI" id="CHEBI:57692"/>
    </cofactor>
</comment>
<dbReference type="RefSeq" id="WP_011850066.1">
    <property type="nucleotide sequence ID" value="NC_009073.1"/>
</dbReference>
<comment type="similarity">
    <text evidence="3">Belongs to the FAD-dependent oxidoreductase 2 family. FRD/SDH subfamily.</text>
</comment>
<organism evidence="14 15">
    <name type="scientific">Pyrobaculum calidifontis (strain DSM 21063 / JCM 11548 / VA1)</name>
    <dbReference type="NCBI Taxonomy" id="410359"/>
    <lineage>
        <taxon>Archaea</taxon>
        <taxon>Thermoproteota</taxon>
        <taxon>Thermoprotei</taxon>
        <taxon>Thermoproteales</taxon>
        <taxon>Thermoproteaceae</taxon>
        <taxon>Pyrobaculum</taxon>
    </lineage>
</organism>
<keyword evidence="7" id="KW-0274">FAD</keyword>
<dbReference type="EMBL" id="CP000561">
    <property type="protein sequence ID" value="ABO08808.1"/>
    <property type="molecule type" value="Genomic_DNA"/>
</dbReference>
<evidence type="ECO:0000256" key="11">
    <source>
        <dbReference type="PIRSR" id="PIRSR000171-1"/>
    </source>
</evidence>
<protein>
    <recommendedName>
        <fullName evidence="4">succinate dehydrogenase</fullName>
        <ecNumber evidence="4">1.3.5.1</ecNumber>
    </recommendedName>
</protein>
<dbReference type="GO" id="GO:0016020">
    <property type="term" value="C:membrane"/>
    <property type="evidence" value="ECO:0007669"/>
    <property type="project" value="UniProtKB-SubCell"/>
</dbReference>
<dbReference type="InterPro" id="IPR027477">
    <property type="entry name" value="Succ_DH/fumarate_Rdtase_cat_sf"/>
</dbReference>
<feature type="domain" description="Fumarate reductase/succinate dehydrogenase flavoprotein-like C-terminal" evidence="13">
    <location>
        <begin position="455"/>
        <end position="580"/>
    </location>
</feature>
<dbReference type="GeneID" id="4909038"/>
<evidence type="ECO:0000256" key="7">
    <source>
        <dbReference type="ARBA" id="ARBA00022827"/>
    </source>
</evidence>
<keyword evidence="15" id="KW-1185">Reference proteome</keyword>
<evidence type="ECO:0000256" key="2">
    <source>
        <dbReference type="ARBA" id="ARBA00004170"/>
    </source>
</evidence>
<dbReference type="Proteomes" id="UP000001431">
    <property type="component" value="Chromosome"/>
</dbReference>
<evidence type="ECO:0000313" key="14">
    <source>
        <dbReference type="EMBL" id="ABO08808.1"/>
    </source>
</evidence>
<dbReference type="SUPFAM" id="SSF56425">
    <property type="entry name" value="Succinate dehydrogenase/fumarate reductase flavoprotein, catalytic domain"/>
    <property type="match status" value="1"/>
</dbReference>
<dbReference type="eggNOG" id="arCOG00571">
    <property type="taxonomic scope" value="Archaea"/>
</dbReference>
<dbReference type="InterPro" id="IPR003953">
    <property type="entry name" value="FAD-dep_OxRdtase_2_FAD-bd"/>
</dbReference>
<feature type="active site" description="Proton acceptor" evidence="11">
    <location>
        <position position="280"/>
    </location>
</feature>
<dbReference type="InterPro" id="IPR014006">
    <property type="entry name" value="Succ_Dhase_FrdA_Gneg"/>
</dbReference>
<dbReference type="GO" id="GO:0022900">
    <property type="term" value="P:electron transport chain"/>
    <property type="evidence" value="ECO:0007669"/>
    <property type="project" value="InterPro"/>
</dbReference>
<dbReference type="Gene3D" id="4.10.80.40">
    <property type="entry name" value="succinate dehydrogenase protein domain"/>
    <property type="match status" value="1"/>
</dbReference>
<evidence type="ECO:0000259" key="13">
    <source>
        <dbReference type="Pfam" id="PF02910"/>
    </source>
</evidence>
<dbReference type="PANTHER" id="PTHR11632">
    <property type="entry name" value="SUCCINATE DEHYDROGENASE 2 FLAVOPROTEIN SUBUNIT"/>
    <property type="match status" value="1"/>
</dbReference>
<dbReference type="EC" id="1.3.5.1" evidence="4"/>
<dbReference type="PROSITE" id="PS00504">
    <property type="entry name" value="FRD_SDH_FAD_BINDING"/>
    <property type="match status" value="1"/>
</dbReference>
<dbReference type="STRING" id="410359.Pcal_1388"/>
<comment type="subcellular location">
    <subcellularLocation>
        <location evidence="2">Membrane</location>
        <topology evidence="2">Peripheral membrane protein</topology>
    </subcellularLocation>
</comment>
<dbReference type="FunFam" id="3.90.700.10:FF:000001">
    <property type="entry name" value="Mitochondrial succinate dehydrogenase flavoprotein subunit"/>
    <property type="match status" value="1"/>
</dbReference>
<evidence type="ECO:0000256" key="8">
    <source>
        <dbReference type="ARBA" id="ARBA00022982"/>
    </source>
</evidence>
<dbReference type="OrthoDB" id="23539at2157"/>
<evidence type="ECO:0000256" key="4">
    <source>
        <dbReference type="ARBA" id="ARBA00012792"/>
    </source>
</evidence>
<evidence type="ECO:0000256" key="9">
    <source>
        <dbReference type="ARBA" id="ARBA00023002"/>
    </source>
</evidence>
<accession>A3MVZ1</accession>
<dbReference type="Pfam" id="PF00890">
    <property type="entry name" value="FAD_binding_2"/>
    <property type="match status" value="1"/>
</dbReference>
<dbReference type="InterPro" id="IPR015939">
    <property type="entry name" value="Fum_Rdtase/Succ_DH_flav-like_C"/>
</dbReference>
<feature type="domain" description="FAD-dependent oxidoreductase 2 FAD-binding" evidence="12">
    <location>
        <begin position="7"/>
        <end position="396"/>
    </location>
</feature>
<dbReference type="SUPFAM" id="SSF46977">
    <property type="entry name" value="Succinate dehydrogenase/fumarate reductase flavoprotein C-terminal domain"/>
    <property type="match status" value="1"/>
</dbReference>
<evidence type="ECO:0000313" key="15">
    <source>
        <dbReference type="Proteomes" id="UP000001431"/>
    </source>
</evidence>
<evidence type="ECO:0000256" key="5">
    <source>
        <dbReference type="ARBA" id="ARBA00022448"/>
    </source>
</evidence>
<keyword evidence="9 14" id="KW-0560">Oxidoreductase</keyword>
<dbReference type="GO" id="GO:0050660">
    <property type="term" value="F:flavin adenine dinucleotide binding"/>
    <property type="evidence" value="ECO:0007669"/>
    <property type="project" value="InterPro"/>
</dbReference>
<name>A3MVZ1_PYRCJ</name>
<dbReference type="PANTHER" id="PTHR11632:SF51">
    <property type="entry name" value="SUCCINATE DEHYDROGENASE [UBIQUINONE] FLAVOPROTEIN SUBUNIT, MITOCHONDRIAL"/>
    <property type="match status" value="1"/>
</dbReference>
<dbReference type="NCBIfam" id="TIGR01812">
    <property type="entry name" value="sdhA_frdA_Gneg"/>
    <property type="match status" value="1"/>
</dbReference>